<proteinExistence type="predicted"/>
<keyword evidence="3" id="KW-1133">Transmembrane helix</keyword>
<dbReference type="PANTHER" id="PTHR13802:SF52">
    <property type="entry name" value="MUCIN-4"/>
    <property type="match status" value="1"/>
</dbReference>
<evidence type="ECO:0000256" key="3">
    <source>
        <dbReference type="ARBA" id="ARBA00022989"/>
    </source>
</evidence>
<dbReference type="InterPro" id="IPR056619">
    <property type="entry name" value="C8-3_MUC4"/>
</dbReference>
<evidence type="ECO:0000256" key="1">
    <source>
        <dbReference type="ARBA" id="ARBA00004370"/>
    </source>
</evidence>
<comment type="subcellular location">
    <subcellularLocation>
        <location evidence="1">Membrane</location>
    </subcellularLocation>
</comment>
<dbReference type="Pfam" id="PF23263">
    <property type="entry name" value="C8-3_MUC4"/>
    <property type="match status" value="1"/>
</dbReference>
<keyword evidence="4" id="KW-0472">Membrane</keyword>
<sequence>CNMYQQRRPSDRCSYYRPPFYAILIGDPHITTLDNVSYTFNGLGEYTILEVFTNNVTSFTMQGRTGIASANASANVTTKATSFIAIVAQQIGDYKVRTRIANGFGRLHFDTNQVSLCFSGSSGLYSNGNIVIKTGLANVAAVFSSGISVNVSGTSGALNFITLLPERFASANTQGLLGVFNNNPKDDFTFKNGTVLSFNGADVPAEAKLYDFATTWKTAANESLFTYNTSAGESWDTFNNNSFMPVFYEDLINQTSPEQLASVNVSCGGQKDCIFDVLSTGNTNFGLATQ</sequence>
<dbReference type="SMART" id="SM00216">
    <property type="entry name" value="VWD"/>
    <property type="match status" value="1"/>
</dbReference>
<evidence type="ECO:0000256" key="5">
    <source>
        <dbReference type="ARBA" id="ARBA00023157"/>
    </source>
</evidence>
<accession>S4RE12</accession>
<name>S4RE12_PETMA</name>
<protein>
    <recommendedName>
        <fullName evidence="6">VWFD domain-containing protein</fullName>
    </recommendedName>
</protein>
<reference evidence="7" key="2">
    <citation type="submission" date="2025-09" db="UniProtKB">
        <authorList>
            <consortium name="Ensembl"/>
        </authorList>
    </citation>
    <scope>IDENTIFICATION</scope>
</reference>
<dbReference type="GO" id="GO:0005176">
    <property type="term" value="F:ErbB-2 class receptor binding"/>
    <property type="evidence" value="ECO:0007669"/>
    <property type="project" value="TreeGrafter"/>
</dbReference>
<organism evidence="7">
    <name type="scientific">Petromyzon marinus</name>
    <name type="common">Sea lamprey</name>
    <dbReference type="NCBI Taxonomy" id="7757"/>
    <lineage>
        <taxon>Eukaryota</taxon>
        <taxon>Metazoa</taxon>
        <taxon>Chordata</taxon>
        <taxon>Craniata</taxon>
        <taxon>Vertebrata</taxon>
        <taxon>Cyclostomata</taxon>
        <taxon>Hyperoartia</taxon>
        <taxon>Petromyzontiformes</taxon>
        <taxon>Petromyzontidae</taxon>
        <taxon>Petromyzon</taxon>
    </lineage>
</organism>
<dbReference type="PANTHER" id="PTHR13802">
    <property type="entry name" value="MUCIN 4-RELATED"/>
    <property type="match status" value="1"/>
</dbReference>
<keyword evidence="5" id="KW-1015">Disulfide bond</keyword>
<reference evidence="7" key="1">
    <citation type="submission" date="2025-08" db="UniProtKB">
        <authorList>
            <consortium name="Ensembl"/>
        </authorList>
    </citation>
    <scope>IDENTIFICATION</scope>
</reference>
<keyword evidence="2" id="KW-0812">Transmembrane</keyword>
<dbReference type="PROSITE" id="PS51233">
    <property type="entry name" value="VWFD"/>
    <property type="match status" value="1"/>
</dbReference>
<dbReference type="OMA" id="EIENTCT"/>
<dbReference type="HOGENOM" id="CLU_961517_0_0_1"/>
<evidence type="ECO:0000256" key="2">
    <source>
        <dbReference type="ARBA" id="ARBA00022692"/>
    </source>
</evidence>
<dbReference type="Ensembl" id="ENSPMAT00000003459.1">
    <property type="protein sequence ID" value="ENSPMAP00000003444.1"/>
    <property type="gene ID" value="ENSPMAG00000003168.1"/>
</dbReference>
<dbReference type="Pfam" id="PF00094">
    <property type="entry name" value="VWD"/>
    <property type="match status" value="1"/>
</dbReference>
<feature type="domain" description="VWFD" evidence="6">
    <location>
        <begin position="20"/>
        <end position="224"/>
    </location>
</feature>
<dbReference type="InterPro" id="IPR001846">
    <property type="entry name" value="VWF_type-D"/>
</dbReference>
<dbReference type="GO" id="GO:0016020">
    <property type="term" value="C:membrane"/>
    <property type="evidence" value="ECO:0007669"/>
    <property type="project" value="UniProtKB-SubCell"/>
</dbReference>
<evidence type="ECO:0000259" key="6">
    <source>
        <dbReference type="PROSITE" id="PS51233"/>
    </source>
</evidence>
<dbReference type="InterPro" id="IPR051495">
    <property type="entry name" value="Epithelial_Barrier/Signaling"/>
</dbReference>
<dbReference type="GeneTree" id="ENSGT00730000110943"/>
<evidence type="ECO:0000313" key="7">
    <source>
        <dbReference type="Ensembl" id="ENSPMAP00000003444.1"/>
    </source>
</evidence>
<dbReference type="AlphaFoldDB" id="S4RE12"/>
<evidence type="ECO:0000256" key="4">
    <source>
        <dbReference type="ARBA" id="ARBA00023136"/>
    </source>
</evidence>